<name>A0ABS2I8B0_9GAMM</name>
<protein>
    <submittedName>
        <fullName evidence="3">Transcriptional regulator</fullName>
    </submittedName>
</protein>
<feature type="compositionally biased region" description="Low complexity" evidence="1">
    <location>
        <begin position="64"/>
        <end position="75"/>
    </location>
</feature>
<organism evidence="3 4">
    <name type="scientific">Zestomonas insulae</name>
    <dbReference type="NCBI Taxonomy" id="2809017"/>
    <lineage>
        <taxon>Bacteria</taxon>
        <taxon>Pseudomonadati</taxon>
        <taxon>Pseudomonadota</taxon>
        <taxon>Gammaproteobacteria</taxon>
        <taxon>Pseudomonadales</taxon>
        <taxon>Pseudomonadaceae</taxon>
        <taxon>Zestomonas</taxon>
    </lineage>
</organism>
<evidence type="ECO:0000256" key="2">
    <source>
        <dbReference type="SAM" id="SignalP"/>
    </source>
</evidence>
<feature type="region of interest" description="Disordered" evidence="1">
    <location>
        <begin position="57"/>
        <end position="82"/>
    </location>
</feature>
<reference evidence="3 4" key="1">
    <citation type="submission" date="2021-02" db="EMBL/GenBank/DDBJ databases">
        <authorList>
            <person name="Lee D.-H."/>
        </authorList>
    </citation>
    <scope>NUCLEOTIDE SEQUENCE [LARGE SCALE GENOMIC DNA]</scope>
    <source>
        <strain evidence="3 4">UL073</strain>
    </source>
</reference>
<evidence type="ECO:0000313" key="3">
    <source>
        <dbReference type="EMBL" id="MBM7059386.1"/>
    </source>
</evidence>
<dbReference type="EMBL" id="JAFEUP010000001">
    <property type="protein sequence ID" value="MBM7059386.1"/>
    <property type="molecule type" value="Genomic_DNA"/>
</dbReference>
<sequence>MPIIASARHLLLPLLCGVLPLSAPATQGRYLTWVDDQGAVHNTFIDSHYSEQQRQAARRISLGDQARQQDAKAAQWPGEKTSGESKRRYFTWVDASGNLQNSFYAGDQQLAGQRDQLLPNGERSGEYIDADVLEGRGYVRPGQDNPYYTWVDEQGRMRNSSVVPQARRESGSQPVKYTEGRQVQFANDKPRLPSLDGQPTAAMQALLAGSKAAGEGLYQDLINHCCVQLADDAFTELSAAEPRYEELNRFSPSLDFPMGRSYYAALKLPRSHSTYGLRVRSFANKGLVYPSLLFLDEAKRPTRLVSDAVYQLHGETWYRYAFIEGTVPVKAEVGERYVLLLTTDEDRNLRTLDNKPYKRPLQKLAVDEAGMQQHAHADEGGFELAVVR</sequence>
<comment type="caution">
    <text evidence="3">The sequence shown here is derived from an EMBL/GenBank/DDBJ whole genome shotgun (WGS) entry which is preliminary data.</text>
</comment>
<gene>
    <name evidence="3" type="ORF">JQX08_01580</name>
</gene>
<evidence type="ECO:0000313" key="4">
    <source>
        <dbReference type="Proteomes" id="UP000717995"/>
    </source>
</evidence>
<feature type="chain" id="PRO_5047052800" evidence="2">
    <location>
        <begin position="26"/>
        <end position="388"/>
    </location>
</feature>
<dbReference type="RefSeq" id="WP_204914221.1">
    <property type="nucleotide sequence ID" value="NZ_JAFEUP010000001.1"/>
</dbReference>
<accession>A0ABS2I8B0</accession>
<keyword evidence="4" id="KW-1185">Reference proteome</keyword>
<dbReference type="InterPro" id="IPR010794">
    <property type="entry name" value="MalM"/>
</dbReference>
<proteinExistence type="predicted"/>
<feature type="signal peptide" evidence="2">
    <location>
        <begin position="1"/>
        <end position="25"/>
    </location>
</feature>
<evidence type="ECO:0000256" key="1">
    <source>
        <dbReference type="SAM" id="MobiDB-lite"/>
    </source>
</evidence>
<dbReference type="Pfam" id="PF07148">
    <property type="entry name" value="MalM"/>
    <property type="match status" value="1"/>
</dbReference>
<keyword evidence="2" id="KW-0732">Signal</keyword>
<dbReference type="Proteomes" id="UP000717995">
    <property type="component" value="Unassembled WGS sequence"/>
</dbReference>